<proteinExistence type="inferred from homology"/>
<comment type="similarity">
    <text evidence="1">Belongs to the archaeal Rpo8 RNA polymerase subunit family.</text>
</comment>
<organism evidence="2 3">
    <name type="scientific">Acidianus hospitalis</name>
    <dbReference type="NCBI Taxonomy" id="563177"/>
    <lineage>
        <taxon>Archaea</taxon>
        <taxon>Thermoproteota</taxon>
        <taxon>Thermoprotei</taxon>
        <taxon>Sulfolobales</taxon>
        <taxon>Sulfolobaceae</taxon>
        <taxon>Acidianus</taxon>
    </lineage>
</organism>
<dbReference type="Proteomes" id="UP000245638">
    <property type="component" value="Unassembled WGS sequence"/>
</dbReference>
<evidence type="ECO:0000313" key="2">
    <source>
        <dbReference type="EMBL" id="PVU75429.1"/>
    </source>
</evidence>
<dbReference type="InterPro" id="IPR031555">
    <property type="entry name" value="RNA_pol_Rpo8"/>
</dbReference>
<evidence type="ECO:0000313" key="3">
    <source>
        <dbReference type="Proteomes" id="UP000245638"/>
    </source>
</evidence>
<keyword evidence="1" id="KW-0963">Cytoplasm</keyword>
<keyword evidence="1 2" id="KW-0548">Nucleotidyltransferase</keyword>
<dbReference type="Gene3D" id="2.40.50.140">
    <property type="entry name" value="Nucleic acid-binding proteins"/>
    <property type="match status" value="1"/>
</dbReference>
<gene>
    <name evidence="1" type="primary">rpo8</name>
    <name evidence="1" type="synonym">rpoG</name>
    <name evidence="2" type="ORF">DDW13_05000</name>
</gene>
<dbReference type="EMBL" id="QEFD01000144">
    <property type="protein sequence ID" value="PVU75429.1"/>
    <property type="molecule type" value="Genomic_DNA"/>
</dbReference>
<reference evidence="2 3" key="1">
    <citation type="journal article" date="2015" name="Appl. Environ. Microbiol.">
        <title>Nanoarchaeota, Their Sulfolobales Host, and Nanoarchaeota Virus Distribution across Yellowstone National Park Hot Springs.</title>
        <authorList>
            <person name="Munson-McGee J.H."/>
            <person name="Field E.K."/>
            <person name="Bateson M."/>
            <person name="Rooney C."/>
            <person name="Stepanauskas R."/>
            <person name="Young M.J."/>
        </authorList>
    </citation>
    <scope>NUCLEOTIDE SEQUENCE [LARGE SCALE GENOMIC DNA]</scope>
    <source>
        <strain evidence="2">SCGC AC-742_N10</strain>
    </source>
</reference>
<comment type="caution">
    <text evidence="2">The sequence shown here is derived from an EMBL/GenBank/DDBJ whole genome shotgun (WGS) entry which is preliminary data.</text>
</comment>
<keyword evidence="1 2" id="KW-0240">DNA-directed RNA polymerase</keyword>
<name>A0A2T9X5S0_9CREN</name>
<dbReference type="GO" id="GO:0003899">
    <property type="term" value="F:DNA-directed RNA polymerase activity"/>
    <property type="evidence" value="ECO:0007669"/>
    <property type="project" value="UniProtKB-UniRule"/>
</dbReference>
<dbReference type="EC" id="2.7.7.6" evidence="1"/>
<dbReference type="HAMAP" id="MF_00866">
    <property type="entry name" value="RNApol_arch_Rpo8"/>
    <property type="match status" value="1"/>
</dbReference>
<keyword evidence="1" id="KW-0804">Transcription</keyword>
<comment type="subunit">
    <text evidence="1">Part of the RNA polymerase complex.</text>
</comment>
<dbReference type="InterPro" id="IPR012340">
    <property type="entry name" value="NA-bd_OB-fold"/>
</dbReference>
<evidence type="ECO:0000256" key="1">
    <source>
        <dbReference type="HAMAP-Rule" id="MF_00866"/>
    </source>
</evidence>
<comment type="subcellular location">
    <subcellularLocation>
        <location evidence="1">Cytoplasm</location>
    </subcellularLocation>
</comment>
<sequence>MQRINYEFNEEGTIASIQKGVLRDLYVVNIKCQDININLDVTSEINIFNNNEKVNVIISRSKPSFTQNDFCGHGYIVTEKEKVNQNKKTYITIISLFGLLVKIESDSSFLNKYGFNIMDHIYFCVIKSK</sequence>
<keyword evidence="1 2" id="KW-0808">Transferase</keyword>
<dbReference type="Pfam" id="PF16992">
    <property type="entry name" value="RNA_pol_RpbG"/>
    <property type="match status" value="1"/>
</dbReference>
<comment type="catalytic activity">
    <reaction evidence="1">
        <text>RNA(n) + a ribonucleoside 5'-triphosphate = RNA(n+1) + diphosphate</text>
        <dbReference type="Rhea" id="RHEA:21248"/>
        <dbReference type="Rhea" id="RHEA-COMP:14527"/>
        <dbReference type="Rhea" id="RHEA-COMP:17342"/>
        <dbReference type="ChEBI" id="CHEBI:33019"/>
        <dbReference type="ChEBI" id="CHEBI:61557"/>
        <dbReference type="ChEBI" id="CHEBI:140395"/>
        <dbReference type="EC" id="2.7.7.6"/>
    </reaction>
</comment>
<protein>
    <recommendedName>
        <fullName evidence="1">DNA-directed RNA polymerase subunit Rpo8</fullName>
        <ecNumber evidence="1">2.7.7.6</ecNumber>
    </recommendedName>
    <alternativeName>
        <fullName evidence="1">DNA-directed RNA polymerase, subunit G</fullName>
    </alternativeName>
</protein>
<accession>A0A2T9X5S0</accession>
<dbReference type="GO" id="GO:0000428">
    <property type="term" value="C:DNA-directed RNA polymerase complex"/>
    <property type="evidence" value="ECO:0007669"/>
    <property type="project" value="UniProtKB-KW"/>
</dbReference>
<dbReference type="AlphaFoldDB" id="A0A2T9X5S0"/>
<dbReference type="GO" id="GO:0006351">
    <property type="term" value="P:DNA-templated transcription"/>
    <property type="evidence" value="ECO:0007669"/>
    <property type="project" value="UniProtKB-UniRule"/>
</dbReference>
<dbReference type="GO" id="GO:0005737">
    <property type="term" value="C:cytoplasm"/>
    <property type="evidence" value="ECO:0007669"/>
    <property type="project" value="UniProtKB-SubCell"/>
</dbReference>
<comment type="function">
    <text evidence="1">DNA-dependent RNA polymerase (RNAP) catalyzes the transcription of DNA into RNA using the four ribonucleoside triphosphates as substrates.</text>
</comment>